<dbReference type="HOGENOM" id="CLU_588148_0_0_1"/>
<evidence type="ECO:0000256" key="1">
    <source>
        <dbReference type="SAM" id="MobiDB-lite"/>
    </source>
</evidence>
<reference evidence="2 3" key="1">
    <citation type="journal article" date="2014" name="Genome Announc.">
        <title>Draft genome sequence of Sclerotinia borealis, a psychrophilic plant pathogenic fungus.</title>
        <authorList>
            <person name="Mardanov A.V."/>
            <person name="Beletsky A.V."/>
            <person name="Kadnikov V.V."/>
            <person name="Ignatov A.N."/>
            <person name="Ravin N.V."/>
        </authorList>
    </citation>
    <scope>NUCLEOTIDE SEQUENCE [LARGE SCALE GENOMIC DNA]</scope>
    <source>
        <strain evidence="3">F-4157</strain>
    </source>
</reference>
<name>W9C710_SCLBF</name>
<feature type="region of interest" description="Disordered" evidence="1">
    <location>
        <begin position="1"/>
        <end position="102"/>
    </location>
</feature>
<feature type="compositionally biased region" description="Polar residues" evidence="1">
    <location>
        <begin position="1"/>
        <end position="21"/>
    </location>
</feature>
<dbReference type="EMBL" id="AYSA01000650">
    <property type="protein sequence ID" value="ESZ90330.1"/>
    <property type="molecule type" value="Genomic_DNA"/>
</dbReference>
<feature type="region of interest" description="Disordered" evidence="1">
    <location>
        <begin position="414"/>
        <end position="438"/>
    </location>
</feature>
<comment type="caution">
    <text evidence="2">The sequence shown here is derived from an EMBL/GenBank/DDBJ whole genome shotgun (WGS) entry which is preliminary data.</text>
</comment>
<keyword evidence="3" id="KW-1185">Reference proteome</keyword>
<evidence type="ECO:0000313" key="2">
    <source>
        <dbReference type="EMBL" id="ESZ90330.1"/>
    </source>
</evidence>
<feature type="compositionally biased region" description="Polar residues" evidence="1">
    <location>
        <begin position="39"/>
        <end position="57"/>
    </location>
</feature>
<dbReference type="AlphaFoldDB" id="W9C710"/>
<feature type="compositionally biased region" description="Basic and acidic residues" evidence="1">
    <location>
        <begin position="428"/>
        <end position="438"/>
    </location>
</feature>
<sequence length="465" mass="54403">MDSGENARSQKSLQASPLSRQPTRKPRKVQTKTTEDVQNKTMENVQNKTMEDIQSMTTEDEHEALLKKTREVERKADIEQREAEEAALPDLSEPTNRDPKELYFPNTQEYYYTLKDYQSRCEQESRKTKSRKTKRYKNKVPLVSKFCVPAEIIVKIFKNLLEVPNGSDPDLCTSVCFALTCRSNWAIFRQIHIYKVPLASRYPQETVFPDRDAICLGKLLFLWMYPKYRPIRFYEQHLIGTRLEIQDCPDILYLDIRKYPVGGEKEKRLAQRMHEYKANRFSKFIAEYKKRNGARLSASSDSLDWRIPDPYNMGEEWYPATVRILKHGVFGWPDDCAGDAGTEWLNPTQYMWYYWVWQKYKKWMLRDWVEQPEALEYKKLHGLGRGGEKQISMIHGLQMLRLVDVRLDQPELQGQNGSELNIEAGRGQSDEVKVEEKVEGIDVTGRDKSDEAKVEVKADDIDIKG</sequence>
<proteinExistence type="predicted"/>
<feature type="compositionally biased region" description="Basic and acidic residues" evidence="1">
    <location>
        <begin position="63"/>
        <end position="84"/>
    </location>
</feature>
<organism evidence="2 3">
    <name type="scientific">Sclerotinia borealis (strain F-4128)</name>
    <dbReference type="NCBI Taxonomy" id="1432307"/>
    <lineage>
        <taxon>Eukaryota</taxon>
        <taxon>Fungi</taxon>
        <taxon>Dikarya</taxon>
        <taxon>Ascomycota</taxon>
        <taxon>Pezizomycotina</taxon>
        <taxon>Leotiomycetes</taxon>
        <taxon>Helotiales</taxon>
        <taxon>Sclerotiniaceae</taxon>
        <taxon>Sclerotinia</taxon>
    </lineage>
</organism>
<protein>
    <submittedName>
        <fullName evidence="2">Uncharacterized protein</fullName>
    </submittedName>
</protein>
<dbReference type="Proteomes" id="UP000019487">
    <property type="component" value="Unassembled WGS sequence"/>
</dbReference>
<evidence type="ECO:0000313" key="3">
    <source>
        <dbReference type="Proteomes" id="UP000019487"/>
    </source>
</evidence>
<gene>
    <name evidence="2" type="ORF">SBOR_9286</name>
</gene>
<accession>W9C710</accession>
<dbReference type="OrthoDB" id="3473155at2759"/>